<proteinExistence type="predicted"/>
<organism evidence="1 2">
    <name type="scientific">Serratia proteamaculans</name>
    <dbReference type="NCBI Taxonomy" id="28151"/>
    <lineage>
        <taxon>Bacteria</taxon>
        <taxon>Pseudomonadati</taxon>
        <taxon>Pseudomonadota</taxon>
        <taxon>Gammaproteobacteria</taxon>
        <taxon>Enterobacterales</taxon>
        <taxon>Yersiniaceae</taxon>
        <taxon>Serratia</taxon>
    </lineage>
</organism>
<accession>A0ABS0TRZ3</accession>
<evidence type="ECO:0000313" key="2">
    <source>
        <dbReference type="Proteomes" id="UP000639004"/>
    </source>
</evidence>
<evidence type="ECO:0000313" key="1">
    <source>
        <dbReference type="EMBL" id="MBI6181118.1"/>
    </source>
</evidence>
<sequence>MQVIPRISGERLASLPAGARLSFDNQIITINHCRGGWVNYTDAAGARREYEVAVVAASATERLDATPCQCCGVLRMRSDLIKKRIKLPFRAPENLLVCDDGLCTALHISVRTPASSMPKQDVKGRYFKRSGYVSK</sequence>
<reference evidence="1 2" key="1">
    <citation type="submission" date="2020-12" db="EMBL/GenBank/DDBJ databases">
        <title>Enhanced detection system for hospital associated transmission using whole genome sequencing surveillance.</title>
        <authorList>
            <person name="Harrison L.H."/>
            <person name="Van Tyne D."/>
            <person name="Marsh J.W."/>
            <person name="Griffith M.P."/>
            <person name="Snyder D.J."/>
            <person name="Cooper V.S."/>
            <person name="Mustapha M."/>
        </authorList>
    </citation>
    <scope>NUCLEOTIDE SEQUENCE [LARGE SCALE GENOMIC DNA]</scope>
    <source>
        <strain evidence="1 2">SER00238</strain>
    </source>
</reference>
<dbReference type="EMBL" id="JAEHSL010000007">
    <property type="protein sequence ID" value="MBI6181118.1"/>
    <property type="molecule type" value="Genomic_DNA"/>
</dbReference>
<name>A0ABS0TRZ3_SERPR</name>
<dbReference type="RefSeq" id="WP_198642315.1">
    <property type="nucleotide sequence ID" value="NZ_JAEHSL010000007.1"/>
</dbReference>
<dbReference type="Proteomes" id="UP000639004">
    <property type="component" value="Unassembled WGS sequence"/>
</dbReference>
<gene>
    <name evidence="1" type="ORF">JEQ07_12010</name>
</gene>
<comment type="caution">
    <text evidence="1">The sequence shown here is derived from an EMBL/GenBank/DDBJ whole genome shotgun (WGS) entry which is preliminary data.</text>
</comment>
<protein>
    <submittedName>
        <fullName evidence="1">Uncharacterized protein</fullName>
    </submittedName>
</protein>
<keyword evidence="2" id="KW-1185">Reference proteome</keyword>